<sequence>MSSDLETLTPAQAVGLLNGGFQLDLMLKLSKLDIADFGELSRSAEFRDALKTALRVSWSQEDNGGWKPSCGQGMAIKRLEEWANSAVEEDIHDEDLDDDENDFPNDIAVCTRWLKEMLDLMEDVQP</sequence>
<accession>A0A9W9BSD3</accession>
<dbReference type="EMBL" id="JAPEUR010000029">
    <property type="protein sequence ID" value="KAJ4327167.1"/>
    <property type="molecule type" value="Genomic_DNA"/>
</dbReference>
<dbReference type="AlphaFoldDB" id="A0A9W9BSD3"/>
<organism evidence="1 2">
    <name type="scientific">Fusarium piperis</name>
    <dbReference type="NCBI Taxonomy" id="1435070"/>
    <lineage>
        <taxon>Eukaryota</taxon>
        <taxon>Fungi</taxon>
        <taxon>Dikarya</taxon>
        <taxon>Ascomycota</taxon>
        <taxon>Pezizomycotina</taxon>
        <taxon>Sordariomycetes</taxon>
        <taxon>Hypocreomycetidae</taxon>
        <taxon>Hypocreales</taxon>
        <taxon>Nectriaceae</taxon>
        <taxon>Fusarium</taxon>
        <taxon>Fusarium solani species complex</taxon>
    </lineage>
</organism>
<dbReference type="Proteomes" id="UP001140502">
    <property type="component" value="Unassembled WGS sequence"/>
</dbReference>
<name>A0A9W9BSD3_9HYPO</name>
<gene>
    <name evidence="1" type="ORF">N0V84_002429</name>
</gene>
<evidence type="ECO:0000313" key="2">
    <source>
        <dbReference type="Proteomes" id="UP001140502"/>
    </source>
</evidence>
<dbReference type="OrthoDB" id="5033009at2759"/>
<evidence type="ECO:0000313" key="1">
    <source>
        <dbReference type="EMBL" id="KAJ4327167.1"/>
    </source>
</evidence>
<keyword evidence="2" id="KW-1185">Reference proteome</keyword>
<reference evidence="1" key="1">
    <citation type="submission" date="2022-10" db="EMBL/GenBank/DDBJ databases">
        <title>Tapping the CABI collections for fungal endophytes: first genome assemblies for Collariella, Neodidymelliopsis, Ascochyta clinopodiicola, Didymella pomorum, Didymosphaeria variabile, Neocosmospora piperis and Neocucurbitaria cava.</title>
        <authorList>
            <person name="Hill R."/>
        </authorList>
    </citation>
    <scope>NUCLEOTIDE SEQUENCE</scope>
    <source>
        <strain evidence="1">IMI 366586</strain>
    </source>
</reference>
<comment type="caution">
    <text evidence="1">The sequence shown here is derived from an EMBL/GenBank/DDBJ whole genome shotgun (WGS) entry which is preliminary data.</text>
</comment>
<protein>
    <submittedName>
        <fullName evidence="1">Uncharacterized protein</fullName>
    </submittedName>
</protein>
<proteinExistence type="predicted"/>